<dbReference type="EMBL" id="CM047942">
    <property type="protein sequence ID" value="KAI9901551.1"/>
    <property type="molecule type" value="Genomic_DNA"/>
</dbReference>
<organism evidence="1 2">
    <name type="scientific">Trichothecium roseum</name>
    <dbReference type="NCBI Taxonomy" id="47278"/>
    <lineage>
        <taxon>Eukaryota</taxon>
        <taxon>Fungi</taxon>
        <taxon>Dikarya</taxon>
        <taxon>Ascomycota</taxon>
        <taxon>Pezizomycotina</taxon>
        <taxon>Sordariomycetes</taxon>
        <taxon>Hypocreomycetidae</taxon>
        <taxon>Hypocreales</taxon>
        <taxon>Hypocreales incertae sedis</taxon>
        <taxon>Trichothecium</taxon>
    </lineage>
</organism>
<accession>A0ACC0V6I9</accession>
<sequence length="419" mass="45584">MPTSALTVKVFVAGGCYAGLSTTLNLLDLGKGMPPRLAHEPYIHHPDLPSIDFQITIADERDGFFHLIGSPLALAETEYSKKAWVKFGDIPAIQSPNVKVIQGSVSHVDCEAKTASVIDSTTKEVSTHSYDYFVSATGLRRVWPVVPQSLTRKQYLLEAEEQIHAVNNAQHGVVVVGGGAVGIEMASEIKLIKPDVKVTLVHSRDKLLSSEGLPDETKDRALELLKAEGIEMLMSHRVAKSDKTVDDDGNVRFDIEFTNGHKMIASEVIMAISKSVPTTTYLPQAALNEEGYVKIRPNLNFPSVGVANADYHFCGGDAAQWSGIKRCGGAMHHGHYIAYNMHQHIMSKHVSHEPKMQELQEVEPMIGLAVGSKAVAYGPGVGTVSGEDVREAYFKDDLGFTIVWNYLQLGGPKEEVAAA</sequence>
<name>A0ACC0V6I9_9HYPO</name>
<dbReference type="Proteomes" id="UP001163324">
    <property type="component" value="Chromosome 3"/>
</dbReference>
<keyword evidence="2" id="KW-1185">Reference proteome</keyword>
<reference evidence="1" key="1">
    <citation type="submission" date="2022-10" db="EMBL/GenBank/DDBJ databases">
        <title>Complete Genome of Trichothecium roseum strain YXFP-22015, a Plant Pathogen Isolated from Citrus.</title>
        <authorList>
            <person name="Wang Y."/>
            <person name="Zhu L."/>
        </authorList>
    </citation>
    <scope>NUCLEOTIDE SEQUENCE</scope>
    <source>
        <strain evidence="1">YXFP-22015</strain>
    </source>
</reference>
<proteinExistence type="predicted"/>
<gene>
    <name evidence="1" type="ORF">N3K66_003368</name>
</gene>
<evidence type="ECO:0000313" key="2">
    <source>
        <dbReference type="Proteomes" id="UP001163324"/>
    </source>
</evidence>
<comment type="caution">
    <text evidence="1">The sequence shown here is derived from an EMBL/GenBank/DDBJ whole genome shotgun (WGS) entry which is preliminary data.</text>
</comment>
<evidence type="ECO:0000313" key="1">
    <source>
        <dbReference type="EMBL" id="KAI9901551.1"/>
    </source>
</evidence>
<protein>
    <submittedName>
        <fullName evidence="1">Uncharacterized protein</fullName>
    </submittedName>
</protein>